<keyword evidence="1" id="KW-0472">Membrane</keyword>
<sequence length="130" mass="13844">MATSAPPASTASERPRRGGRLGYVLIGLLAAVMAVGWAVVMANVGQTPGIAAQTITFSIVNDSSVQIRYQVAKPKDSEVRCVVDAFDTDFAVVAHKEITVPPGTSELKRSDTLQTSRRATGARIKDCREI</sequence>
<keyword evidence="3" id="KW-1185">Reference proteome</keyword>
<proteinExistence type="predicted"/>
<name>A0ABP7X796_9ACTN</name>
<dbReference type="EMBL" id="BAAAZG010000087">
    <property type="protein sequence ID" value="GAA4106379.1"/>
    <property type="molecule type" value="Genomic_DNA"/>
</dbReference>
<dbReference type="Proteomes" id="UP001500683">
    <property type="component" value="Unassembled WGS sequence"/>
</dbReference>
<gene>
    <name evidence="2" type="ORF">GCM10022214_87310</name>
</gene>
<keyword evidence="1" id="KW-0812">Transmembrane</keyword>
<evidence type="ECO:0000313" key="2">
    <source>
        <dbReference type="EMBL" id="GAA4106379.1"/>
    </source>
</evidence>
<comment type="caution">
    <text evidence="2">The sequence shown here is derived from an EMBL/GenBank/DDBJ whole genome shotgun (WGS) entry which is preliminary data.</text>
</comment>
<evidence type="ECO:0008006" key="4">
    <source>
        <dbReference type="Google" id="ProtNLM"/>
    </source>
</evidence>
<reference evidence="3" key="1">
    <citation type="journal article" date="2019" name="Int. J. Syst. Evol. Microbiol.">
        <title>The Global Catalogue of Microorganisms (GCM) 10K type strain sequencing project: providing services to taxonomists for standard genome sequencing and annotation.</title>
        <authorList>
            <consortium name="The Broad Institute Genomics Platform"/>
            <consortium name="The Broad Institute Genome Sequencing Center for Infectious Disease"/>
            <person name="Wu L."/>
            <person name="Ma J."/>
        </authorList>
    </citation>
    <scope>NUCLEOTIDE SEQUENCE [LARGE SCALE GENOMIC DNA]</scope>
    <source>
        <strain evidence="3">JCM 16702</strain>
    </source>
</reference>
<dbReference type="Pfam" id="PF14155">
    <property type="entry name" value="DUF4307"/>
    <property type="match status" value="1"/>
</dbReference>
<evidence type="ECO:0000256" key="1">
    <source>
        <dbReference type="SAM" id="Phobius"/>
    </source>
</evidence>
<dbReference type="InterPro" id="IPR025443">
    <property type="entry name" value="DUF4307"/>
</dbReference>
<accession>A0ABP7X796</accession>
<protein>
    <recommendedName>
        <fullName evidence="4">DUF4307 domain-containing protein</fullName>
    </recommendedName>
</protein>
<organism evidence="2 3">
    <name type="scientific">Actinomadura miaoliensis</name>
    <dbReference type="NCBI Taxonomy" id="430685"/>
    <lineage>
        <taxon>Bacteria</taxon>
        <taxon>Bacillati</taxon>
        <taxon>Actinomycetota</taxon>
        <taxon>Actinomycetes</taxon>
        <taxon>Streptosporangiales</taxon>
        <taxon>Thermomonosporaceae</taxon>
        <taxon>Actinomadura</taxon>
    </lineage>
</organism>
<keyword evidence="1" id="KW-1133">Transmembrane helix</keyword>
<feature type="transmembrane region" description="Helical" evidence="1">
    <location>
        <begin position="21"/>
        <end position="40"/>
    </location>
</feature>
<dbReference type="RefSeq" id="WP_344959466.1">
    <property type="nucleotide sequence ID" value="NZ_BAAAZG010000087.1"/>
</dbReference>
<evidence type="ECO:0000313" key="3">
    <source>
        <dbReference type="Proteomes" id="UP001500683"/>
    </source>
</evidence>